<dbReference type="Proteomes" id="UP000295985">
    <property type="component" value="Unassembled WGS sequence"/>
</dbReference>
<accession>A0A2U1UQD3</accession>
<sequence length="97" mass="11128">MIMETINHNPGIWLQAADDAANSFLLQPAEVREHGSDNGYCKISVLSSLESLADALYYLDYPLYQFIKTHSNQWYSEGMTRQPEFSAAWTKRVIRRG</sequence>
<dbReference type="AlphaFoldDB" id="A0A2U1UQD3"/>
<dbReference type="EMBL" id="QDKK01000018">
    <property type="protein sequence ID" value="PWC23876.1"/>
    <property type="molecule type" value="Genomic_DNA"/>
</dbReference>
<name>A0A2U1UQD3_9GAMM</name>
<evidence type="ECO:0000313" key="2">
    <source>
        <dbReference type="Proteomes" id="UP000295985"/>
    </source>
</evidence>
<comment type="caution">
    <text evidence="1">The sequence shown here is derived from an EMBL/GenBank/DDBJ whole genome shotgun (WGS) entry which is preliminary data.</text>
</comment>
<evidence type="ECO:0000313" key="1">
    <source>
        <dbReference type="EMBL" id="PWC23876.1"/>
    </source>
</evidence>
<protein>
    <submittedName>
        <fullName evidence="1">Uncharacterized protein</fullName>
    </submittedName>
</protein>
<proteinExistence type="predicted"/>
<organism evidence="1 2">
    <name type="scientific">Brenneria nigrifluens DSM 30175 = ATCC 13028</name>
    <dbReference type="NCBI Taxonomy" id="1121120"/>
    <lineage>
        <taxon>Bacteria</taxon>
        <taxon>Pseudomonadati</taxon>
        <taxon>Pseudomonadota</taxon>
        <taxon>Gammaproteobacteria</taxon>
        <taxon>Enterobacterales</taxon>
        <taxon>Pectobacteriaceae</taxon>
        <taxon>Brenneria</taxon>
    </lineage>
</organism>
<gene>
    <name evidence="1" type="ORF">DDT54_12125</name>
</gene>
<reference evidence="1 2" key="1">
    <citation type="submission" date="2018-04" db="EMBL/GenBank/DDBJ databases">
        <title>Brenneria corticis sp.nov.</title>
        <authorList>
            <person name="Li Y."/>
        </authorList>
    </citation>
    <scope>NUCLEOTIDE SEQUENCE [LARGE SCALE GENOMIC DNA]</scope>
    <source>
        <strain evidence="1 2">LMG 2694</strain>
    </source>
</reference>